<dbReference type="EMBL" id="JAGETZ010000001">
    <property type="protein sequence ID" value="MBO2007972.1"/>
    <property type="molecule type" value="Genomic_DNA"/>
</dbReference>
<dbReference type="Proteomes" id="UP000664369">
    <property type="component" value="Unassembled WGS sequence"/>
</dbReference>
<dbReference type="Pfam" id="PF05708">
    <property type="entry name" value="Peptidase_C92"/>
    <property type="match status" value="1"/>
</dbReference>
<dbReference type="InterPro" id="IPR024453">
    <property type="entry name" value="Peptidase_C92"/>
</dbReference>
<gene>
    <name evidence="1" type="ORF">J4E00_02855</name>
</gene>
<keyword evidence="2" id="KW-1185">Reference proteome</keyword>
<protein>
    <submittedName>
        <fullName evidence="1">YiiX family permuted papain-like enzyme</fullName>
    </submittedName>
</protein>
<accession>A0ABS3QA03</accession>
<dbReference type="InterPro" id="IPR038765">
    <property type="entry name" value="Papain-like_cys_pep_sf"/>
</dbReference>
<comment type="caution">
    <text evidence="1">The sequence shown here is derived from an EMBL/GenBank/DDBJ whole genome shotgun (WGS) entry which is preliminary data.</text>
</comment>
<reference evidence="1 2" key="1">
    <citation type="submission" date="2021-03" db="EMBL/GenBank/DDBJ databases">
        <authorList>
            <person name="Kim M.K."/>
        </authorList>
    </citation>
    <scope>NUCLEOTIDE SEQUENCE [LARGE SCALE GENOMIC DNA]</scope>
    <source>
        <strain evidence="1 2">BT442</strain>
    </source>
</reference>
<sequence>MSIPRKFLIPLPILLLLFVLALKPIRRAYSHTFGQAAADRKLLHDGDLIFHTSKSEQSRAIQLATHSPYSHCGLVCQQNGEWMVLEAVQPVKFTSLRKWIIRGKGDHYVVKRLRDADKALTPQAWQRMLAAGQTMLGRDYDLTFGWSDDRIYCSELIWKVYEQGMHRKVGQLQQLRDFDLSNPAVKAKLTERYGNNLPLNETVISPVSIFNSPELVTVLSR</sequence>
<evidence type="ECO:0000313" key="1">
    <source>
        <dbReference type="EMBL" id="MBO2007972.1"/>
    </source>
</evidence>
<evidence type="ECO:0000313" key="2">
    <source>
        <dbReference type="Proteomes" id="UP000664369"/>
    </source>
</evidence>
<name>A0ABS3QA03_9BACT</name>
<proteinExistence type="predicted"/>
<dbReference type="NCBIfam" id="NF007458">
    <property type="entry name" value="PRK10030.1"/>
    <property type="match status" value="1"/>
</dbReference>
<dbReference type="Gene3D" id="3.90.1720.10">
    <property type="entry name" value="endopeptidase domain like (from Nostoc punctiforme)"/>
    <property type="match status" value="1"/>
</dbReference>
<dbReference type="SUPFAM" id="SSF54001">
    <property type="entry name" value="Cysteine proteinases"/>
    <property type="match status" value="1"/>
</dbReference>
<organism evidence="1 2">
    <name type="scientific">Hymenobacter negativus</name>
    <dbReference type="NCBI Taxonomy" id="2795026"/>
    <lineage>
        <taxon>Bacteria</taxon>
        <taxon>Pseudomonadati</taxon>
        <taxon>Bacteroidota</taxon>
        <taxon>Cytophagia</taxon>
        <taxon>Cytophagales</taxon>
        <taxon>Hymenobacteraceae</taxon>
        <taxon>Hymenobacter</taxon>
    </lineage>
</organism>